<keyword evidence="6" id="KW-0805">Transcription regulation</keyword>
<dbReference type="InterPro" id="IPR057344">
    <property type="entry name" value="ARM_SRB8"/>
</dbReference>
<dbReference type="EMBL" id="CP086364">
    <property type="protein sequence ID" value="UNI24333.1"/>
    <property type="molecule type" value="Genomic_DNA"/>
</dbReference>
<keyword evidence="7" id="KW-0010">Activator</keyword>
<comment type="subunit">
    <text evidence="3">Component of the SRB8-11 complex, which itself associates with the Mediator complex.</text>
</comment>
<protein>
    <recommendedName>
        <fullName evidence="4">Mediator of RNA polymerase II transcription subunit 12</fullName>
    </recommendedName>
    <alternativeName>
        <fullName evidence="11">Mediator complex subunit 12</fullName>
    </alternativeName>
</protein>
<evidence type="ECO:0000256" key="8">
    <source>
        <dbReference type="ARBA" id="ARBA00023163"/>
    </source>
</evidence>
<dbReference type="GO" id="GO:0016592">
    <property type="term" value="C:mediator complex"/>
    <property type="evidence" value="ECO:0007669"/>
    <property type="project" value="InterPro"/>
</dbReference>
<dbReference type="Pfam" id="PF25326">
    <property type="entry name" value="ARM_SRB8"/>
    <property type="match status" value="1"/>
</dbReference>
<keyword evidence="8" id="KW-0804">Transcription</keyword>
<dbReference type="Pfam" id="PF09497">
    <property type="entry name" value="Med12"/>
    <property type="match status" value="1"/>
</dbReference>
<accession>A0A9Q8VG70</accession>
<evidence type="ECO:0000256" key="4">
    <source>
        <dbReference type="ARBA" id="ARBA00019622"/>
    </source>
</evidence>
<dbReference type="SUPFAM" id="SSF48371">
    <property type="entry name" value="ARM repeat"/>
    <property type="match status" value="1"/>
</dbReference>
<evidence type="ECO:0000256" key="7">
    <source>
        <dbReference type="ARBA" id="ARBA00023159"/>
    </source>
</evidence>
<feature type="compositionally biased region" description="Polar residues" evidence="12">
    <location>
        <begin position="124"/>
        <end position="133"/>
    </location>
</feature>
<evidence type="ECO:0000313" key="14">
    <source>
        <dbReference type="EMBL" id="UNI24333.1"/>
    </source>
</evidence>
<dbReference type="InterPro" id="IPR016024">
    <property type="entry name" value="ARM-type_fold"/>
</dbReference>
<evidence type="ECO:0000256" key="10">
    <source>
        <dbReference type="ARBA" id="ARBA00025661"/>
    </source>
</evidence>
<evidence type="ECO:0000259" key="13">
    <source>
        <dbReference type="SMART" id="SM01281"/>
    </source>
</evidence>
<evidence type="ECO:0000313" key="15">
    <source>
        <dbReference type="Proteomes" id="UP000829364"/>
    </source>
</evidence>
<dbReference type="PANTHER" id="PTHR46567:SF1">
    <property type="entry name" value="MEDIATOR OF RNA POLYMERASE II TRANSCRIPTION SUBUNIT 12"/>
    <property type="match status" value="1"/>
</dbReference>
<organism evidence="14 15">
    <name type="scientific">Purpureocillium takamizusanense</name>
    <dbReference type="NCBI Taxonomy" id="2060973"/>
    <lineage>
        <taxon>Eukaryota</taxon>
        <taxon>Fungi</taxon>
        <taxon>Dikarya</taxon>
        <taxon>Ascomycota</taxon>
        <taxon>Pezizomycotina</taxon>
        <taxon>Sordariomycetes</taxon>
        <taxon>Hypocreomycetidae</taxon>
        <taxon>Hypocreales</taxon>
        <taxon>Ophiocordycipitaceae</taxon>
        <taxon>Purpureocillium</taxon>
    </lineage>
</organism>
<dbReference type="SMART" id="SM01281">
    <property type="entry name" value="Med12"/>
    <property type="match status" value="1"/>
</dbReference>
<name>A0A9Q8VG70_9HYPO</name>
<keyword evidence="9" id="KW-0539">Nucleus</keyword>
<evidence type="ECO:0000256" key="5">
    <source>
        <dbReference type="ARBA" id="ARBA00022491"/>
    </source>
</evidence>
<dbReference type="KEGG" id="ptkz:JDV02_010088"/>
<feature type="region of interest" description="Disordered" evidence="12">
    <location>
        <begin position="124"/>
        <end position="169"/>
    </location>
</feature>
<reference evidence="14" key="1">
    <citation type="submission" date="2021-11" db="EMBL/GenBank/DDBJ databases">
        <title>Purpureocillium_takamizusanense_genome.</title>
        <authorList>
            <person name="Nguyen N.-H."/>
        </authorList>
    </citation>
    <scope>NUCLEOTIDE SEQUENCE</scope>
    <source>
        <strain evidence="14">PT3</strain>
    </source>
</reference>
<feature type="compositionally biased region" description="Low complexity" evidence="12">
    <location>
        <begin position="34"/>
        <end position="47"/>
    </location>
</feature>
<evidence type="ECO:0000256" key="9">
    <source>
        <dbReference type="ARBA" id="ARBA00023242"/>
    </source>
</evidence>
<evidence type="ECO:0000256" key="1">
    <source>
        <dbReference type="ARBA" id="ARBA00004123"/>
    </source>
</evidence>
<dbReference type="OrthoDB" id="20828at2759"/>
<feature type="compositionally biased region" description="Polar residues" evidence="12">
    <location>
        <begin position="146"/>
        <end position="161"/>
    </location>
</feature>
<keyword evidence="5" id="KW-0678">Repressor</keyword>
<dbReference type="GeneID" id="72072033"/>
<gene>
    <name evidence="14" type="primary">SRB8</name>
    <name evidence="14" type="ORF">JDV02_010088</name>
</gene>
<dbReference type="GO" id="GO:0006357">
    <property type="term" value="P:regulation of transcription by RNA polymerase II"/>
    <property type="evidence" value="ECO:0007669"/>
    <property type="project" value="InterPro"/>
</dbReference>
<dbReference type="InterPro" id="IPR019035">
    <property type="entry name" value="Mediator_Med12"/>
</dbReference>
<dbReference type="PANTHER" id="PTHR46567">
    <property type="entry name" value="MEDIATOR OF RNA POLYMERASE II TRANSCRIPTION SUBUNIT 12"/>
    <property type="match status" value="1"/>
</dbReference>
<comment type="function">
    <text evidence="10">Component of the SRB8-11 complex. The SRB8-11 complex is a regulatory module of the Mediator complex which is itself involved in regulation of basal and activated RNA polymerase II-dependent transcription. The SRB8-11 complex may be involved in the transcriptional repression of a subset of genes regulated by Mediator. It may inhibit the association of the Mediator complex with RNA polymerase II to form the holoenzyme complex.</text>
</comment>
<feature type="compositionally biased region" description="Polar residues" evidence="12">
    <location>
        <begin position="88"/>
        <end position="105"/>
    </location>
</feature>
<evidence type="ECO:0000256" key="12">
    <source>
        <dbReference type="SAM" id="MobiDB-lite"/>
    </source>
</evidence>
<feature type="domain" description="Mediator complex subunit Med12" evidence="13">
    <location>
        <begin position="282"/>
        <end position="345"/>
    </location>
</feature>
<comment type="subcellular location">
    <subcellularLocation>
        <location evidence="1">Nucleus</location>
    </subcellularLocation>
</comment>
<dbReference type="Proteomes" id="UP000829364">
    <property type="component" value="Chromosome 11"/>
</dbReference>
<evidence type="ECO:0000256" key="11">
    <source>
        <dbReference type="ARBA" id="ARBA00032010"/>
    </source>
</evidence>
<sequence>MTSRPQMGAPPRQSQRAALGSTLPVQRPPHHQRSLSQQYLSSTSTSPSRKDNQPGPETTSEASDSGQPRHHASTPRRGGSKLRLELSNEPSVGSTSAMGSPQAFTPSRMMPISDAMEIDTMSPALSRTSQQDPDNGPVPMPKRRPQASQLPITTPRTQNPAPVQAKKDVRPKPYTIEVPSDAPRLASTSRQDSVSSDLFSKGLFSGHADFFPWTGNHYEDKWSPEAIQKGTWDKGSQNEASSARLAVLPALKQKSGLIALSTIFMGVLNQRRHRGQVTAPSTFKPPPRVTLTDTKREVWLKDLANSTISLRRLSRTIPHGIRGRTLLDQCLNKAVPTERAVWLAKCVGANEIRAFKRKGAGGGLVLGGEWKWVRDWTVFVEQFVEATISAFGDPDWKARVTYAIRLATNLYSEHLLDRDHYLDWIMSGLENSPQSRLPMWILVAKLTWTDLLRSRKYGRRLVFALLGHLHNIQNDVDGDILIQLSSQLSNLLRTLLMTYPESFVAPQYWARYRDVLKAAFNVDDTACQRAYHSVNARNAQLTVANTSSPAGRQYLVQLLDSSLQGHHDPDLANKCWATSENKSDTIKTVIEWGTSLHRTGPVKVYVAAKLIRSWSSFHINPTTAVLDLLGEVAQGDKLRSRAIFNLVAELVRSEVFSVPQYIQWLIGRGGLHEAADIDPDNSPCASRLLIELPLHCMSEAQKAQRSNLLRRAGHYSTVEEAKDIENALKCIDDSLGLSPHLGVPGAQPRQVPMRKLLRMVSSSSKAVQTSIGAHLRDVFSVELLGKLDSLIASSMFGSVRLMLETIEDYSMLSQVLKACSTMQDPDLLAASADTLQSHLEIFTCLDSADYLFNNLLDRYRAITRDQGTVTRSLLAALAGLAQRLPQREELAKQLHRELVQSDRSNALDACSPVSDNMAMQAMTTDGEVSDQIDKLLASGNTIDHPTMNRLFRNIIPKLESGWAKEDESRRIFGSLLTRLRIFDAQHFDKLMADWVSHSRTLKARPKLLLLFPLLASLGCLPMTSMLHTANAGPPSMDETSLGPNKSPPSSAVYQGELLQLLVMPLPKSAPIDNDEKYRYHLQQKVTRSEHPKALVTLIRNALIEYSMLRDKGVQSMLLDDAAFQTYALETLRYLVVADTTAVANALNIGTLPAGASVIVNKIVTKLLFPGSDGSEQASFDKILGLANELTMPFCQLKLNLDLAASHLGSGEQEDQSVSQFDSFAKAMDRAIEARNIMWTSMLPCLSQDITRNLSSQAHSRFLDLIPSLKSVHSEDDAASEHRIHLAENLLGVIQAIIAGLPPPKAGQLSPGLVEKLTDLWEILATRDEALEPARKQVLRHWLPALLRFITVHSISAESMANPNSSQPSTVNRAIVSPSQEARARICVALCGILLELDSRPETAQSTLLLEISDIAAILVDGLPDDLRTQCAKAALFLPGTASSTNTTSDPRMYYLFSVPQPTWADNLRLAHRDKASLPHSAAARGMGAMYGTVQERLTPFVLRRWEILSEPTPNVGENDTSLSLGLFEAIKTQ</sequence>
<dbReference type="RefSeq" id="XP_047847814.1">
    <property type="nucleotide sequence ID" value="XM_047991801.1"/>
</dbReference>
<feature type="compositionally biased region" description="Basic residues" evidence="12">
    <location>
        <begin position="68"/>
        <end position="80"/>
    </location>
</feature>
<proteinExistence type="inferred from homology"/>
<keyword evidence="15" id="KW-1185">Reference proteome</keyword>
<evidence type="ECO:0000256" key="6">
    <source>
        <dbReference type="ARBA" id="ARBA00023015"/>
    </source>
</evidence>
<feature type="region of interest" description="Disordered" evidence="12">
    <location>
        <begin position="1"/>
        <end position="112"/>
    </location>
</feature>
<evidence type="ECO:0000256" key="3">
    <source>
        <dbReference type="ARBA" id="ARBA00011629"/>
    </source>
</evidence>
<evidence type="ECO:0000256" key="2">
    <source>
        <dbReference type="ARBA" id="ARBA00010289"/>
    </source>
</evidence>
<feature type="compositionally biased region" description="Polar residues" evidence="12">
    <location>
        <begin position="55"/>
        <end position="66"/>
    </location>
</feature>
<comment type="similarity">
    <text evidence="2">Belongs to the Mediator complex subunit 12 family.</text>
</comment>
<dbReference type="GO" id="GO:0003712">
    <property type="term" value="F:transcription coregulator activity"/>
    <property type="evidence" value="ECO:0007669"/>
    <property type="project" value="InterPro"/>
</dbReference>